<dbReference type="EMBL" id="ML977328">
    <property type="protein sequence ID" value="KAF2113202.1"/>
    <property type="molecule type" value="Genomic_DNA"/>
</dbReference>
<evidence type="ECO:0000313" key="2">
    <source>
        <dbReference type="Proteomes" id="UP000799770"/>
    </source>
</evidence>
<dbReference type="OrthoDB" id="3996471at2759"/>
<dbReference type="Proteomes" id="UP000799770">
    <property type="component" value="Unassembled WGS sequence"/>
</dbReference>
<organism evidence="1 2">
    <name type="scientific">Lophiotrema nucula</name>
    <dbReference type="NCBI Taxonomy" id="690887"/>
    <lineage>
        <taxon>Eukaryota</taxon>
        <taxon>Fungi</taxon>
        <taxon>Dikarya</taxon>
        <taxon>Ascomycota</taxon>
        <taxon>Pezizomycotina</taxon>
        <taxon>Dothideomycetes</taxon>
        <taxon>Pleosporomycetidae</taxon>
        <taxon>Pleosporales</taxon>
        <taxon>Lophiotremataceae</taxon>
        <taxon>Lophiotrema</taxon>
    </lineage>
</organism>
<gene>
    <name evidence="1" type="ORF">BDV96DRAFT_688815</name>
</gene>
<dbReference type="AlphaFoldDB" id="A0A6A5Z194"/>
<name>A0A6A5Z194_9PLEO</name>
<sequence length="97" mass="10978">MSCFKTLGERHYIIKLRSLLARRTFHPLGHILDLNTRFSGISTEQYFNAKPHDPANPVFDANGLRIVENPYVARDQFLSHVSPGVKGGNLETARLPF</sequence>
<accession>A0A6A5Z194</accession>
<protein>
    <submittedName>
        <fullName evidence="1">Uncharacterized protein</fullName>
    </submittedName>
</protein>
<keyword evidence="2" id="KW-1185">Reference proteome</keyword>
<evidence type="ECO:0000313" key="1">
    <source>
        <dbReference type="EMBL" id="KAF2113202.1"/>
    </source>
</evidence>
<proteinExistence type="predicted"/>
<reference evidence="1" key="1">
    <citation type="journal article" date="2020" name="Stud. Mycol.">
        <title>101 Dothideomycetes genomes: a test case for predicting lifestyles and emergence of pathogens.</title>
        <authorList>
            <person name="Haridas S."/>
            <person name="Albert R."/>
            <person name="Binder M."/>
            <person name="Bloem J."/>
            <person name="Labutti K."/>
            <person name="Salamov A."/>
            <person name="Andreopoulos B."/>
            <person name="Baker S."/>
            <person name="Barry K."/>
            <person name="Bills G."/>
            <person name="Bluhm B."/>
            <person name="Cannon C."/>
            <person name="Castanera R."/>
            <person name="Culley D."/>
            <person name="Daum C."/>
            <person name="Ezra D."/>
            <person name="Gonzalez J."/>
            <person name="Henrissat B."/>
            <person name="Kuo A."/>
            <person name="Liang C."/>
            <person name="Lipzen A."/>
            <person name="Lutzoni F."/>
            <person name="Magnuson J."/>
            <person name="Mondo S."/>
            <person name="Nolan M."/>
            <person name="Ohm R."/>
            <person name="Pangilinan J."/>
            <person name="Park H.-J."/>
            <person name="Ramirez L."/>
            <person name="Alfaro M."/>
            <person name="Sun H."/>
            <person name="Tritt A."/>
            <person name="Yoshinaga Y."/>
            <person name="Zwiers L.-H."/>
            <person name="Turgeon B."/>
            <person name="Goodwin S."/>
            <person name="Spatafora J."/>
            <person name="Crous P."/>
            <person name="Grigoriev I."/>
        </authorList>
    </citation>
    <scope>NUCLEOTIDE SEQUENCE</scope>
    <source>
        <strain evidence="1">CBS 627.86</strain>
    </source>
</reference>